<dbReference type="AlphaFoldDB" id="A0A9X1TC66"/>
<dbReference type="InterPro" id="IPR002938">
    <property type="entry name" value="FAD-bd"/>
</dbReference>
<organism evidence="3 4">
    <name type="scientific">Dyadobacter chenwenxiniae</name>
    <dbReference type="NCBI Taxonomy" id="2906456"/>
    <lineage>
        <taxon>Bacteria</taxon>
        <taxon>Pseudomonadati</taxon>
        <taxon>Bacteroidota</taxon>
        <taxon>Cytophagia</taxon>
        <taxon>Cytophagales</taxon>
        <taxon>Spirosomataceae</taxon>
        <taxon>Dyadobacter</taxon>
    </lineage>
</organism>
<name>A0A9X1TC66_9BACT</name>
<dbReference type="InterPro" id="IPR036188">
    <property type="entry name" value="FAD/NAD-bd_sf"/>
</dbReference>
<dbReference type="GO" id="GO:0071949">
    <property type="term" value="F:FAD binding"/>
    <property type="evidence" value="ECO:0007669"/>
    <property type="project" value="InterPro"/>
</dbReference>
<accession>A0A9X1TC66</accession>
<dbReference type="PANTHER" id="PTHR43747:SF5">
    <property type="entry name" value="FAD-BINDING DOMAIN-CONTAINING PROTEIN"/>
    <property type="match status" value="1"/>
</dbReference>
<keyword evidence="4" id="KW-1185">Reference proteome</keyword>
<dbReference type="Gene3D" id="3.50.50.60">
    <property type="entry name" value="FAD/NAD(P)-binding domain"/>
    <property type="match status" value="1"/>
</dbReference>
<keyword evidence="1" id="KW-0560">Oxidoreductase</keyword>
<reference evidence="3" key="1">
    <citation type="submission" date="2021-12" db="EMBL/GenBank/DDBJ databases">
        <title>Novel species in genus Dyadobacter.</title>
        <authorList>
            <person name="Ma C."/>
        </authorList>
    </citation>
    <scope>NUCLEOTIDE SEQUENCE</scope>
    <source>
        <strain evidence="3">LJ419</strain>
    </source>
</reference>
<dbReference type="EMBL" id="JAJTTC010000001">
    <property type="protein sequence ID" value="MCF0060566.1"/>
    <property type="molecule type" value="Genomic_DNA"/>
</dbReference>
<dbReference type="Pfam" id="PF01494">
    <property type="entry name" value="FAD_binding_3"/>
    <property type="match status" value="1"/>
</dbReference>
<dbReference type="PRINTS" id="PR00420">
    <property type="entry name" value="RNGMNOXGNASE"/>
</dbReference>
<feature type="domain" description="FAD-binding" evidence="2">
    <location>
        <begin position="3"/>
        <end position="280"/>
    </location>
</feature>
<dbReference type="GO" id="GO:0016491">
    <property type="term" value="F:oxidoreductase activity"/>
    <property type="evidence" value="ECO:0007669"/>
    <property type="project" value="UniProtKB-KW"/>
</dbReference>
<protein>
    <submittedName>
        <fullName evidence="3">NAD(P)/FAD-dependent oxidoreductase</fullName>
    </submittedName>
</protein>
<proteinExistence type="predicted"/>
<evidence type="ECO:0000313" key="4">
    <source>
        <dbReference type="Proteomes" id="UP001139000"/>
    </source>
</evidence>
<comment type="caution">
    <text evidence="3">The sequence shown here is derived from an EMBL/GenBank/DDBJ whole genome shotgun (WGS) entry which is preliminary data.</text>
</comment>
<dbReference type="Proteomes" id="UP001139000">
    <property type="component" value="Unassembled WGS sequence"/>
</dbReference>
<dbReference type="SUPFAM" id="SSF51905">
    <property type="entry name" value="FAD/NAD(P)-binding domain"/>
    <property type="match status" value="1"/>
</dbReference>
<dbReference type="PANTHER" id="PTHR43747">
    <property type="entry name" value="FAD-BINDING PROTEIN"/>
    <property type="match status" value="1"/>
</dbReference>
<evidence type="ECO:0000313" key="3">
    <source>
        <dbReference type="EMBL" id="MCF0060566.1"/>
    </source>
</evidence>
<dbReference type="InterPro" id="IPR050816">
    <property type="entry name" value="Flavin-dep_Halogenase_NPB"/>
</dbReference>
<dbReference type="RefSeq" id="WP_234653408.1">
    <property type="nucleotide sequence ID" value="NZ_CP094997.1"/>
</dbReference>
<gene>
    <name evidence="3" type="ORF">LXM26_03620</name>
</gene>
<sequence length="332" mass="37242">MNALIIGAGPAGTSCAIQLLKAGIEVSILDKQHFPRSAPGETLHPGIEPLLKELDIWKEIEGFSFKRHPGIITEFRDSAKLDLYNQEGSWEGFQFPRDTFDQLLLDQAISLGAKFYSGSKITDVTLSSIGIATVFTNSGSFNASFFIDASGRNAVLPKKLGIRYKQQSTPLFVHFGYVESENTHSFSTPRMIWDADGWIWVSRISEKLISWNRLYPFNQKIAKNWLPECLQHLKPAGSHKAADVTWRIAENVSRSNYFLIGDAAFTFDPASSKGVLKAVMSGMMCGYLLGQLKLVKSDIKEIHAHYNTWMNDWFSNDLANMKNMYAEKGFPI</sequence>
<evidence type="ECO:0000256" key="1">
    <source>
        <dbReference type="ARBA" id="ARBA00023002"/>
    </source>
</evidence>
<evidence type="ECO:0000259" key="2">
    <source>
        <dbReference type="Pfam" id="PF01494"/>
    </source>
</evidence>